<sequence>MMAGFVYFPRLPHLLFLGSLFVLESLGHAAVLATQREAQQELQGLTNGYTTEREIATHQTLLDVDLSPSFAENGRAENGELGIDNGGFAEETREQGGGNPLSEQQAPATQRLSSERPSWLPSEAESSTGTFLVA</sequence>
<protein>
    <recommendedName>
        <fullName evidence="5">Transmembrane protein</fullName>
    </recommendedName>
</protein>
<evidence type="ECO:0008006" key="5">
    <source>
        <dbReference type="Google" id="ProtNLM"/>
    </source>
</evidence>
<dbReference type="VEuPathDB" id="ToxoDB:TGRUB_243378"/>
<comment type="caution">
    <text evidence="3">The sequence shown here is derived from an EMBL/GenBank/DDBJ whole genome shotgun (WGS) entry which is preliminary data.</text>
</comment>
<dbReference type="Proteomes" id="UP000028834">
    <property type="component" value="Unassembled WGS sequence"/>
</dbReference>
<feature type="region of interest" description="Disordered" evidence="1">
    <location>
        <begin position="71"/>
        <end position="134"/>
    </location>
</feature>
<evidence type="ECO:0000313" key="4">
    <source>
        <dbReference type="Proteomes" id="UP000028834"/>
    </source>
</evidence>
<evidence type="ECO:0000313" key="3">
    <source>
        <dbReference type="EMBL" id="KFG60217.1"/>
    </source>
</evidence>
<organism evidence="3 4">
    <name type="scientific">Toxoplasma gondii RUB</name>
    <dbReference type="NCBI Taxonomy" id="935652"/>
    <lineage>
        <taxon>Eukaryota</taxon>
        <taxon>Sar</taxon>
        <taxon>Alveolata</taxon>
        <taxon>Apicomplexa</taxon>
        <taxon>Conoidasida</taxon>
        <taxon>Coccidia</taxon>
        <taxon>Eucoccidiorida</taxon>
        <taxon>Eimeriorina</taxon>
        <taxon>Sarcocystidae</taxon>
        <taxon>Toxoplasma</taxon>
    </lineage>
</organism>
<proteinExistence type="predicted"/>
<reference evidence="3 4" key="1">
    <citation type="submission" date="2014-05" db="EMBL/GenBank/DDBJ databases">
        <authorList>
            <person name="Sibley D."/>
            <person name="Venepally P."/>
            <person name="Karamycheva S."/>
            <person name="Hadjithomas M."/>
            <person name="Khan A."/>
            <person name="Brunk B."/>
            <person name="Roos D."/>
            <person name="Caler E."/>
            <person name="Lorenzi H."/>
        </authorList>
    </citation>
    <scope>NUCLEOTIDE SEQUENCE [LARGE SCALE GENOMIC DNA]</scope>
    <source>
        <strain evidence="3 4">RUB</strain>
    </source>
</reference>
<name>A0A086LU99_TOXGO</name>
<evidence type="ECO:0000256" key="2">
    <source>
        <dbReference type="SAM" id="SignalP"/>
    </source>
</evidence>
<feature type="chain" id="PRO_5001810473" description="Transmembrane protein" evidence="2">
    <location>
        <begin position="30"/>
        <end position="134"/>
    </location>
</feature>
<dbReference type="EMBL" id="AFYV02001972">
    <property type="protein sequence ID" value="KFG60217.1"/>
    <property type="molecule type" value="Genomic_DNA"/>
</dbReference>
<feature type="signal peptide" evidence="2">
    <location>
        <begin position="1"/>
        <end position="29"/>
    </location>
</feature>
<gene>
    <name evidence="3" type="ORF">TGRUB_243378</name>
</gene>
<feature type="compositionally biased region" description="Polar residues" evidence="1">
    <location>
        <begin position="124"/>
        <end position="134"/>
    </location>
</feature>
<keyword evidence="2" id="KW-0732">Signal</keyword>
<dbReference type="OrthoDB" id="10362381at2759"/>
<accession>A0A086LU99</accession>
<evidence type="ECO:0000256" key="1">
    <source>
        <dbReference type="SAM" id="MobiDB-lite"/>
    </source>
</evidence>
<feature type="compositionally biased region" description="Polar residues" evidence="1">
    <location>
        <begin position="101"/>
        <end position="116"/>
    </location>
</feature>
<dbReference type="AlphaFoldDB" id="A0A086LU99"/>